<dbReference type="EMBL" id="LKAM01000002">
    <property type="protein sequence ID" value="KUM50048.1"/>
    <property type="molecule type" value="Genomic_DNA"/>
</dbReference>
<evidence type="ECO:0000313" key="1">
    <source>
        <dbReference type="EMBL" id="KUM50048.1"/>
    </source>
</evidence>
<geneLocation type="mitochondrion" evidence="1"/>
<reference evidence="1" key="1">
    <citation type="journal article" date="2015" name="Genome Biol. Evol.">
        <title>Organellar Genomes of White Spruce (Picea glauca): Assembly and Annotation.</title>
        <authorList>
            <person name="Jackman S.D."/>
            <person name="Warren R.L."/>
            <person name="Gibb E.A."/>
            <person name="Vandervalk B.P."/>
            <person name="Mohamadi H."/>
            <person name="Chu J."/>
            <person name="Raymond A."/>
            <person name="Pleasance S."/>
            <person name="Coope R."/>
            <person name="Wildung M.R."/>
            <person name="Ritland C.E."/>
            <person name="Bousquet J."/>
            <person name="Jones S.J."/>
            <person name="Bohlmann J."/>
            <person name="Birol I."/>
        </authorList>
    </citation>
    <scope>NUCLEOTIDE SEQUENCE [LARGE SCALE GENOMIC DNA]</scope>
    <source>
        <tissue evidence="1">Flushing bud</tissue>
    </source>
</reference>
<proteinExistence type="predicted"/>
<organism evidence="1">
    <name type="scientific">Picea glauca</name>
    <name type="common">White spruce</name>
    <name type="synonym">Pinus glauca</name>
    <dbReference type="NCBI Taxonomy" id="3330"/>
    <lineage>
        <taxon>Eukaryota</taxon>
        <taxon>Viridiplantae</taxon>
        <taxon>Streptophyta</taxon>
        <taxon>Embryophyta</taxon>
        <taxon>Tracheophyta</taxon>
        <taxon>Spermatophyta</taxon>
        <taxon>Pinopsida</taxon>
        <taxon>Pinidae</taxon>
        <taxon>Conifers I</taxon>
        <taxon>Pinales</taxon>
        <taxon>Pinaceae</taxon>
        <taxon>Picea</taxon>
    </lineage>
</organism>
<accession>A0A124GNV9</accession>
<name>A0A124GNV9_PICGL</name>
<protein>
    <submittedName>
        <fullName evidence="1">Uncharacterized protein</fullName>
    </submittedName>
</protein>
<sequence length="40" mass="4634">MNDFLYDCVNTCTEAMLPVRLGQLNLLLNLNLLRQLELEP</sequence>
<keyword evidence="1" id="KW-0496">Mitochondrion</keyword>
<gene>
    <name evidence="1" type="ORF">ABT39_MTgene3276</name>
</gene>
<dbReference type="AlphaFoldDB" id="A0A124GNV9"/>
<comment type="caution">
    <text evidence="1">The sequence shown here is derived from an EMBL/GenBank/DDBJ whole genome shotgun (WGS) entry which is preliminary data.</text>
</comment>